<sequence>MNEIFTKSITYLLLIICGYCLKKTKVLHSKDFHVLSTISINLTLPCVLISMFETFYISFDWIYCILLGLVINVILIFAGLFFTRYRSRNTQALFMLNTSSFNIGGFVLPFFNGIYPPSSIFYASMFDVGNAIMCTGLTYACAASRLDTSSKFQFKDFFKRIFSSIPFVTYLVMITLTLVNIKLPSELFQVTSIIGNANIVLVMIMLGLMVELKIGKDDIKDVILHFFIRYSILIFCAILIYYFFPASLIGKQILILSIFAPISSIMPAFSAKLKCKTSVYAAINSLSMPISIILLSTLMTLWQ</sequence>
<dbReference type="Proteomes" id="UP000243297">
    <property type="component" value="Unassembled WGS sequence"/>
</dbReference>
<evidence type="ECO:0000313" key="9">
    <source>
        <dbReference type="Proteomes" id="UP000243297"/>
    </source>
</evidence>
<evidence type="ECO:0008006" key="10">
    <source>
        <dbReference type="Google" id="ProtNLM"/>
    </source>
</evidence>
<dbReference type="Pfam" id="PF03547">
    <property type="entry name" value="Mem_trans"/>
    <property type="match status" value="1"/>
</dbReference>
<feature type="transmembrane region" description="Helical" evidence="7">
    <location>
        <begin position="120"/>
        <end position="140"/>
    </location>
</feature>
<feature type="transmembrane region" description="Helical" evidence="7">
    <location>
        <begin position="187"/>
        <end position="210"/>
    </location>
</feature>
<proteinExistence type="predicted"/>
<comment type="subcellular location">
    <subcellularLocation>
        <location evidence="1">Membrane</location>
        <topology evidence="1">Multi-pass membrane protein</topology>
    </subcellularLocation>
</comment>
<feature type="transmembrane region" description="Helical" evidence="7">
    <location>
        <begin position="249"/>
        <end position="269"/>
    </location>
</feature>
<feature type="transmembrane region" description="Helical" evidence="7">
    <location>
        <begin position="222"/>
        <end position="243"/>
    </location>
</feature>
<dbReference type="STRING" id="118967.SAMN02745191_1346"/>
<evidence type="ECO:0000256" key="2">
    <source>
        <dbReference type="ARBA" id="ARBA00022448"/>
    </source>
</evidence>
<feature type="transmembrane region" description="Helical" evidence="7">
    <location>
        <begin position="161"/>
        <end position="181"/>
    </location>
</feature>
<protein>
    <recommendedName>
        <fullName evidence="10">Membrane transport protein</fullName>
    </recommendedName>
</protein>
<dbReference type="OrthoDB" id="9786183at2"/>
<evidence type="ECO:0000256" key="7">
    <source>
        <dbReference type="SAM" id="Phobius"/>
    </source>
</evidence>
<reference evidence="9" key="1">
    <citation type="submission" date="2017-02" db="EMBL/GenBank/DDBJ databases">
        <authorList>
            <person name="Varghese N."/>
            <person name="Submissions S."/>
        </authorList>
    </citation>
    <scope>NUCLEOTIDE SEQUENCE [LARGE SCALE GENOMIC DNA]</scope>
    <source>
        <strain evidence="9">ATCC 25662</strain>
    </source>
</reference>
<gene>
    <name evidence="8" type="ORF">SAMN02745191_1346</name>
</gene>
<evidence type="ECO:0000256" key="4">
    <source>
        <dbReference type="ARBA" id="ARBA00022692"/>
    </source>
</evidence>
<evidence type="ECO:0000256" key="3">
    <source>
        <dbReference type="ARBA" id="ARBA00022475"/>
    </source>
</evidence>
<evidence type="ECO:0000256" key="5">
    <source>
        <dbReference type="ARBA" id="ARBA00022989"/>
    </source>
</evidence>
<evidence type="ECO:0000256" key="1">
    <source>
        <dbReference type="ARBA" id="ARBA00004141"/>
    </source>
</evidence>
<keyword evidence="3" id="KW-1003">Cell membrane</keyword>
<evidence type="ECO:0000313" key="8">
    <source>
        <dbReference type="EMBL" id="SJZ68995.1"/>
    </source>
</evidence>
<evidence type="ECO:0000256" key="6">
    <source>
        <dbReference type="ARBA" id="ARBA00023136"/>
    </source>
</evidence>
<keyword evidence="9" id="KW-1185">Reference proteome</keyword>
<feature type="transmembrane region" description="Helical" evidence="7">
    <location>
        <begin position="58"/>
        <end position="82"/>
    </location>
</feature>
<feature type="transmembrane region" description="Helical" evidence="7">
    <location>
        <begin position="281"/>
        <end position="302"/>
    </location>
</feature>
<name>A0A1T4MQD7_9FIRM</name>
<feature type="transmembrane region" description="Helical" evidence="7">
    <location>
        <begin position="32"/>
        <end position="52"/>
    </location>
</feature>
<dbReference type="GO" id="GO:0055085">
    <property type="term" value="P:transmembrane transport"/>
    <property type="evidence" value="ECO:0007669"/>
    <property type="project" value="InterPro"/>
</dbReference>
<dbReference type="RefSeq" id="WP_143254407.1">
    <property type="nucleotide sequence ID" value="NZ_FUWY01000003.1"/>
</dbReference>
<dbReference type="InterPro" id="IPR004776">
    <property type="entry name" value="Mem_transp_PIN-like"/>
</dbReference>
<keyword evidence="5 7" id="KW-1133">Transmembrane helix</keyword>
<organism evidence="8 9">
    <name type="scientific">Anaerorhabdus furcosa</name>
    <dbReference type="NCBI Taxonomy" id="118967"/>
    <lineage>
        <taxon>Bacteria</taxon>
        <taxon>Bacillati</taxon>
        <taxon>Bacillota</taxon>
        <taxon>Erysipelotrichia</taxon>
        <taxon>Erysipelotrichales</taxon>
        <taxon>Erysipelotrichaceae</taxon>
        <taxon>Anaerorhabdus</taxon>
    </lineage>
</organism>
<accession>A0A1T4MQD7</accession>
<keyword evidence="4 7" id="KW-0812">Transmembrane</keyword>
<dbReference type="PANTHER" id="PTHR36838">
    <property type="entry name" value="AUXIN EFFLUX CARRIER FAMILY PROTEIN"/>
    <property type="match status" value="1"/>
</dbReference>
<dbReference type="AlphaFoldDB" id="A0A1T4MQD7"/>
<feature type="transmembrane region" description="Helical" evidence="7">
    <location>
        <begin position="94"/>
        <end position="114"/>
    </location>
</feature>
<keyword evidence="2" id="KW-0813">Transport</keyword>
<keyword evidence="6 7" id="KW-0472">Membrane</keyword>
<dbReference type="EMBL" id="FUWY01000003">
    <property type="protein sequence ID" value="SJZ68995.1"/>
    <property type="molecule type" value="Genomic_DNA"/>
</dbReference>
<dbReference type="GO" id="GO:0016020">
    <property type="term" value="C:membrane"/>
    <property type="evidence" value="ECO:0007669"/>
    <property type="project" value="UniProtKB-SubCell"/>
</dbReference>
<dbReference type="PANTHER" id="PTHR36838:SF3">
    <property type="entry name" value="TRANSPORTER AUXIN EFFLUX CARRIER EC FAMILY"/>
    <property type="match status" value="1"/>
</dbReference>